<name>A0A317SNH6_9PEZI</name>
<dbReference type="EMBL" id="PYWC01000041">
    <property type="protein sequence ID" value="PWW75893.1"/>
    <property type="molecule type" value="Genomic_DNA"/>
</dbReference>
<dbReference type="Proteomes" id="UP000246991">
    <property type="component" value="Unassembled WGS sequence"/>
</dbReference>
<sequence>MSPSLLLASRLFLRSSIIGSTRFQITDSNQSTPSYLGTLTTIIGFIVSTNNSCQGTQMSTENIVDPNQGAVYSTHKYYKYQGPTTLVYVKTFPLCLETEIKCSVLLPSHPTKLSWHPLYGVFLPYGIINLLCSPGQSKAIKLAANMAIQFLELVTVPVGME</sequence>
<evidence type="ECO:0000313" key="1">
    <source>
        <dbReference type="EMBL" id="PWW75893.1"/>
    </source>
</evidence>
<protein>
    <submittedName>
        <fullName evidence="1">Uncharacterized protein</fullName>
    </submittedName>
</protein>
<organism evidence="1 2">
    <name type="scientific">Tuber magnatum</name>
    <name type="common">white Piedmont truffle</name>
    <dbReference type="NCBI Taxonomy" id="42249"/>
    <lineage>
        <taxon>Eukaryota</taxon>
        <taxon>Fungi</taxon>
        <taxon>Dikarya</taxon>
        <taxon>Ascomycota</taxon>
        <taxon>Pezizomycotina</taxon>
        <taxon>Pezizomycetes</taxon>
        <taxon>Pezizales</taxon>
        <taxon>Tuberaceae</taxon>
        <taxon>Tuber</taxon>
    </lineage>
</organism>
<keyword evidence="2" id="KW-1185">Reference proteome</keyword>
<evidence type="ECO:0000313" key="2">
    <source>
        <dbReference type="Proteomes" id="UP000246991"/>
    </source>
</evidence>
<reference evidence="1 2" key="1">
    <citation type="submission" date="2018-03" db="EMBL/GenBank/DDBJ databases">
        <title>Genomes of Pezizomycetes fungi and the evolution of truffles.</title>
        <authorList>
            <person name="Murat C."/>
            <person name="Payen T."/>
            <person name="Noel B."/>
            <person name="Kuo A."/>
            <person name="Martin F.M."/>
        </authorList>
    </citation>
    <scope>NUCLEOTIDE SEQUENCE [LARGE SCALE GENOMIC DNA]</scope>
    <source>
        <strain evidence="1">091103-1</strain>
    </source>
</reference>
<comment type="caution">
    <text evidence="1">The sequence shown here is derived from an EMBL/GenBank/DDBJ whole genome shotgun (WGS) entry which is preliminary data.</text>
</comment>
<accession>A0A317SNH6</accession>
<proteinExistence type="predicted"/>
<gene>
    <name evidence="1" type="ORF">C7212DRAFT_344668</name>
</gene>
<dbReference type="AlphaFoldDB" id="A0A317SNH6"/>